<name>A0A5E8H371_ROSAD</name>
<evidence type="ECO:0000313" key="2">
    <source>
        <dbReference type="Proteomes" id="UP000004703"/>
    </source>
</evidence>
<reference evidence="1 2" key="2">
    <citation type="submission" date="2013-04" db="EMBL/GenBank/DDBJ databases">
        <authorList>
            <person name="Fiebig A."/>
            <person name="Pradella S."/>
            <person name="Wagner-Doebler I."/>
        </authorList>
    </citation>
    <scope>NUCLEOTIDE SEQUENCE [LARGE SCALE GENOMIC DNA]</scope>
    <source>
        <strain evidence="2">DSM 17067 / NCIMB 14079 / DFL-11</strain>
    </source>
</reference>
<dbReference type="RefSeq" id="WP_008195920.1">
    <property type="nucleotide sequence ID" value="NZ_CM011002.1"/>
</dbReference>
<dbReference type="Proteomes" id="UP000004703">
    <property type="component" value="Chromosome"/>
</dbReference>
<sequence length="201" mass="21538">MIYCNASRAGVVLSANPIPDAVLWALPTPNGICEETLISSIDTRKPDKDLKAIVKDELAIYWEADRQGLTLDRPTEKDGFSASTNAVSDALARGEGDGYVLDCKGAFDASMMVEASLVIVGQRVVSRLAGSIRDNHFSKPARGLGRYTLFSDLYDAATLDGIHCAVTIGLDASERAEVEKVFDDCPVIHCPAPKAVKPRAA</sequence>
<protein>
    <submittedName>
        <fullName evidence="1">Uncharacterized protein</fullName>
    </submittedName>
</protein>
<evidence type="ECO:0000313" key="1">
    <source>
        <dbReference type="EMBL" id="EEE46990.1"/>
    </source>
</evidence>
<organism evidence="1 2">
    <name type="scientific">Roseibium alexandrii (strain DSM 17067 / NCIMB 14079 / DFL-11)</name>
    <name type="common">Labrenzia alexandrii</name>
    <dbReference type="NCBI Taxonomy" id="244592"/>
    <lineage>
        <taxon>Bacteria</taxon>
        <taxon>Pseudomonadati</taxon>
        <taxon>Pseudomonadota</taxon>
        <taxon>Alphaproteobacteria</taxon>
        <taxon>Hyphomicrobiales</taxon>
        <taxon>Stappiaceae</taxon>
        <taxon>Roseibium</taxon>
    </lineage>
</organism>
<dbReference type="AlphaFoldDB" id="A0A5E8H371"/>
<comment type="caution">
    <text evidence="1">The sequence shown here is derived from an EMBL/GenBank/DDBJ whole genome shotgun (WGS) entry which is preliminary data.</text>
</comment>
<proteinExistence type="predicted"/>
<gene>
    <name evidence="1" type="ORF">SADFL11_4279</name>
</gene>
<reference evidence="1 2" key="1">
    <citation type="submission" date="2008-01" db="EMBL/GenBank/DDBJ databases">
        <authorList>
            <person name="Wagner-Dobler I."/>
            <person name="Ferriera S."/>
            <person name="Johnson J."/>
            <person name="Kravitz S."/>
            <person name="Beeson K."/>
            <person name="Sutton G."/>
            <person name="Rogers Y.-H."/>
            <person name="Friedman R."/>
            <person name="Frazier M."/>
            <person name="Venter J.C."/>
        </authorList>
    </citation>
    <scope>NUCLEOTIDE SEQUENCE [LARGE SCALE GENOMIC DNA]</scope>
    <source>
        <strain evidence="2">DSM 17067 / NCIMB 14079 / DFL-11</strain>
    </source>
</reference>
<dbReference type="EMBL" id="ACCU02000003">
    <property type="protein sequence ID" value="EEE46990.1"/>
    <property type="molecule type" value="Genomic_DNA"/>
</dbReference>
<accession>A0A5E8H371</accession>